<keyword evidence="1" id="KW-1133">Transmembrane helix</keyword>
<keyword evidence="3" id="KW-1185">Reference proteome</keyword>
<dbReference type="EMBL" id="PGEZ01000001">
    <property type="protein sequence ID" value="PJJ56837.1"/>
    <property type="molecule type" value="Genomic_DNA"/>
</dbReference>
<dbReference type="OrthoDB" id="2151407at2"/>
<evidence type="ECO:0000256" key="1">
    <source>
        <dbReference type="SAM" id="Phobius"/>
    </source>
</evidence>
<evidence type="ECO:0000313" key="2">
    <source>
        <dbReference type="EMBL" id="PJJ56837.1"/>
    </source>
</evidence>
<comment type="caution">
    <text evidence="2">The sequence shown here is derived from an EMBL/GenBank/DDBJ whole genome shotgun (WGS) entry which is preliminary data.</text>
</comment>
<reference evidence="2 3" key="1">
    <citation type="submission" date="2017-11" db="EMBL/GenBank/DDBJ databases">
        <title>Genomic Encyclopedia of Archaeal and Bacterial Type Strains, Phase II (KMG-II): From Individual Species to Whole Genera.</title>
        <authorList>
            <person name="Goeker M."/>
        </authorList>
    </citation>
    <scope>NUCLEOTIDE SEQUENCE [LARGE SCALE GENOMIC DNA]</scope>
    <source>
        <strain evidence="2 3">DSM 27763</strain>
    </source>
</reference>
<name>A0A0B2BKH5_9ACTN</name>
<feature type="transmembrane region" description="Helical" evidence="1">
    <location>
        <begin position="7"/>
        <end position="28"/>
    </location>
</feature>
<feature type="transmembrane region" description="Helical" evidence="1">
    <location>
        <begin position="237"/>
        <end position="259"/>
    </location>
</feature>
<evidence type="ECO:0000313" key="3">
    <source>
        <dbReference type="Proteomes" id="UP000230842"/>
    </source>
</evidence>
<feature type="transmembrane region" description="Helical" evidence="1">
    <location>
        <begin position="146"/>
        <end position="170"/>
    </location>
</feature>
<protein>
    <recommendedName>
        <fullName evidence="4">ABC-2 family transporter</fullName>
    </recommendedName>
</protein>
<dbReference type="Proteomes" id="UP000230842">
    <property type="component" value="Unassembled WGS sequence"/>
</dbReference>
<feature type="transmembrane region" description="Helical" evidence="1">
    <location>
        <begin position="207"/>
        <end position="230"/>
    </location>
</feature>
<proteinExistence type="predicted"/>
<keyword evidence="1" id="KW-0472">Membrane</keyword>
<keyword evidence="1" id="KW-0812">Transmembrane</keyword>
<organism evidence="2 3">
    <name type="scientific">Mumia flava</name>
    <dbReference type="NCBI Taxonomy" id="1348852"/>
    <lineage>
        <taxon>Bacteria</taxon>
        <taxon>Bacillati</taxon>
        <taxon>Actinomycetota</taxon>
        <taxon>Actinomycetes</taxon>
        <taxon>Propionibacteriales</taxon>
        <taxon>Nocardioidaceae</taxon>
        <taxon>Mumia</taxon>
    </lineage>
</organism>
<evidence type="ECO:0008006" key="4">
    <source>
        <dbReference type="Google" id="ProtNLM"/>
    </source>
</evidence>
<accession>A0A0B2BKH5</accession>
<dbReference type="RefSeq" id="WP_039349429.1">
    <property type="nucleotide sequence ID" value="NZ_PGEZ01000001.1"/>
</dbReference>
<gene>
    <name evidence="2" type="ORF">CLV56_1050</name>
</gene>
<feature type="transmembrane region" description="Helical" evidence="1">
    <location>
        <begin position="177"/>
        <end position="201"/>
    </location>
</feature>
<feature type="transmembrane region" description="Helical" evidence="1">
    <location>
        <begin position="291"/>
        <end position="310"/>
    </location>
</feature>
<sequence>MSDQLRKVLGIVVGIAAVQALFLLAFAWPAAESGPREVPIAVAGPAEAAAPVADRLAAVPGRDDGTSAFDVRTVDDAAAARSAIEDRDVLAAVVVSPDGPEVLVASAASPAVAQAMRSTAAELSDQSSTVPVTDVVPTPSGDPTGAGLAAGTLPLVLTSALGGIAVFAFLHTRAARLAAVGGIALTCGVVAPLVLTAIGVLDGGLVATTGVVALLVGSVTATVAGLGAVLGRPGAGLGVLMLVLVANPLSGAATAPQMVPQPWGELGQLMPVGAGVAAVRSAAFFDGAGSAGALVVLATWLIAGLALLTLGRSGLSVRAQSTSAATRSTASVSTPADVA</sequence>
<dbReference type="AlphaFoldDB" id="A0A0B2BKH5"/>